<evidence type="ECO:0000256" key="1">
    <source>
        <dbReference type="ARBA" id="ARBA00022741"/>
    </source>
</evidence>
<dbReference type="Pfam" id="PF00004">
    <property type="entry name" value="AAA"/>
    <property type="match status" value="1"/>
</dbReference>
<dbReference type="EMBL" id="FWWU01000010">
    <property type="protein sequence ID" value="SMB96862.1"/>
    <property type="molecule type" value="Genomic_DNA"/>
</dbReference>
<feature type="compositionally biased region" description="Polar residues" evidence="5">
    <location>
        <begin position="105"/>
        <end position="117"/>
    </location>
</feature>
<keyword evidence="2 4" id="KW-0067">ATP-binding</keyword>
<dbReference type="PANTHER" id="PTHR23077">
    <property type="entry name" value="AAA-FAMILY ATPASE"/>
    <property type="match status" value="1"/>
</dbReference>
<dbReference type="OrthoDB" id="9809379at2"/>
<sequence>MVNDAVLQSLAQSLQADPDNDDLRLHLASLLLQNGRASETLPLAQHVLARQPAHVEALKLAYWSADETGDPAKAAGYQQLLNALTGVQVARPGEHPALDPDGQYAYSSRDLNPSDANSARAAPPTPPANKARALRVQEPGDPRDASPFTEPHLPRVTFADVAGMQGVKQRLDRAFLTPMRHPELAQMYGKSLRGGLLMYGPPGCGKTFMARAVAGELGANFLAVGLADVLDMYIGQSERNLHAVFGEARRRAPCVLFLDEVDALGRKRSQMRNSLSNVVNQLLAELDGATESNEGVFVLTATNSPWDVDPALRRPGRLDRTVLVLPPDLEARRALLELHLDKRPNAGVDCAALAAQTEGYSGADLAHLVDSAAELAMEDAVRRGQARPVKPQDFSRALRDVKPSTGAWFDTARNVAQFANGDGTYDDLAAYLRARRLL</sequence>
<dbReference type="InterPro" id="IPR041569">
    <property type="entry name" value="AAA_lid_3"/>
</dbReference>
<dbReference type="GO" id="GO:0016887">
    <property type="term" value="F:ATP hydrolysis activity"/>
    <property type="evidence" value="ECO:0007669"/>
    <property type="project" value="InterPro"/>
</dbReference>
<evidence type="ECO:0000256" key="3">
    <source>
        <dbReference type="ARBA" id="ARBA00023054"/>
    </source>
</evidence>
<dbReference type="InterPro" id="IPR050168">
    <property type="entry name" value="AAA_ATPase_domain"/>
</dbReference>
<dbReference type="InterPro" id="IPR003593">
    <property type="entry name" value="AAA+_ATPase"/>
</dbReference>
<dbReference type="Proteomes" id="UP000192582">
    <property type="component" value="Unassembled WGS sequence"/>
</dbReference>
<gene>
    <name evidence="7" type="ORF">SAMN00790413_06175</name>
</gene>
<evidence type="ECO:0000313" key="8">
    <source>
        <dbReference type="Proteomes" id="UP000192582"/>
    </source>
</evidence>
<dbReference type="Gene3D" id="1.10.8.60">
    <property type="match status" value="1"/>
</dbReference>
<dbReference type="SMART" id="SM00382">
    <property type="entry name" value="AAA"/>
    <property type="match status" value="1"/>
</dbReference>
<organism evidence="7 8">
    <name type="scientific">Deinococcus hopiensis KR-140</name>
    <dbReference type="NCBI Taxonomy" id="695939"/>
    <lineage>
        <taxon>Bacteria</taxon>
        <taxon>Thermotogati</taxon>
        <taxon>Deinococcota</taxon>
        <taxon>Deinococci</taxon>
        <taxon>Deinococcales</taxon>
        <taxon>Deinococcaceae</taxon>
        <taxon>Deinococcus</taxon>
    </lineage>
</organism>
<evidence type="ECO:0000313" key="7">
    <source>
        <dbReference type="EMBL" id="SMB96862.1"/>
    </source>
</evidence>
<keyword evidence="8" id="KW-1185">Reference proteome</keyword>
<dbReference type="PANTHER" id="PTHR23077:SF171">
    <property type="entry name" value="NUCLEAR VALOSIN-CONTAINING PROTEIN-LIKE"/>
    <property type="match status" value="1"/>
</dbReference>
<keyword evidence="1 4" id="KW-0547">Nucleotide-binding</keyword>
<dbReference type="Gene3D" id="3.40.50.300">
    <property type="entry name" value="P-loop containing nucleotide triphosphate hydrolases"/>
    <property type="match status" value="1"/>
</dbReference>
<protein>
    <submittedName>
        <fullName evidence="7">ATPases of the AAA+ class</fullName>
    </submittedName>
</protein>
<feature type="region of interest" description="Disordered" evidence="5">
    <location>
        <begin position="91"/>
        <end position="151"/>
    </location>
</feature>
<evidence type="ECO:0000256" key="4">
    <source>
        <dbReference type="RuleBase" id="RU003651"/>
    </source>
</evidence>
<proteinExistence type="inferred from homology"/>
<keyword evidence="3" id="KW-0175">Coiled coil</keyword>
<dbReference type="InterPro" id="IPR027417">
    <property type="entry name" value="P-loop_NTPase"/>
</dbReference>
<dbReference type="InterPro" id="IPR003959">
    <property type="entry name" value="ATPase_AAA_core"/>
</dbReference>
<name>A0A1W1VU16_9DEIO</name>
<dbReference type="SUPFAM" id="SSF52540">
    <property type="entry name" value="P-loop containing nucleoside triphosphate hydrolases"/>
    <property type="match status" value="1"/>
</dbReference>
<reference evidence="7 8" key="1">
    <citation type="submission" date="2017-04" db="EMBL/GenBank/DDBJ databases">
        <authorList>
            <person name="Afonso C.L."/>
            <person name="Miller P.J."/>
            <person name="Scott M.A."/>
            <person name="Spackman E."/>
            <person name="Goraichik I."/>
            <person name="Dimitrov K.M."/>
            <person name="Suarez D.L."/>
            <person name="Swayne D.E."/>
        </authorList>
    </citation>
    <scope>NUCLEOTIDE SEQUENCE [LARGE SCALE GENOMIC DNA]</scope>
    <source>
        <strain evidence="7 8">KR-140</strain>
    </source>
</reference>
<evidence type="ECO:0000259" key="6">
    <source>
        <dbReference type="SMART" id="SM00382"/>
    </source>
</evidence>
<evidence type="ECO:0000256" key="5">
    <source>
        <dbReference type="SAM" id="MobiDB-lite"/>
    </source>
</evidence>
<comment type="similarity">
    <text evidence="4">Belongs to the AAA ATPase family.</text>
</comment>
<accession>A0A1W1VU16</accession>
<dbReference type="InterPro" id="IPR011990">
    <property type="entry name" value="TPR-like_helical_dom_sf"/>
</dbReference>
<dbReference type="Pfam" id="PF17862">
    <property type="entry name" value="AAA_lid_3"/>
    <property type="match status" value="1"/>
</dbReference>
<evidence type="ECO:0000256" key="2">
    <source>
        <dbReference type="ARBA" id="ARBA00022840"/>
    </source>
</evidence>
<dbReference type="SUPFAM" id="SSF48452">
    <property type="entry name" value="TPR-like"/>
    <property type="match status" value="1"/>
</dbReference>
<dbReference type="FunFam" id="3.40.50.300:FF:001025">
    <property type="entry name" value="ATPase family, AAA domain-containing 2B"/>
    <property type="match status" value="1"/>
</dbReference>
<dbReference type="PROSITE" id="PS00674">
    <property type="entry name" value="AAA"/>
    <property type="match status" value="1"/>
</dbReference>
<dbReference type="Gene3D" id="1.25.40.10">
    <property type="entry name" value="Tetratricopeptide repeat domain"/>
    <property type="match status" value="1"/>
</dbReference>
<dbReference type="AlphaFoldDB" id="A0A1W1VU16"/>
<dbReference type="STRING" id="695939.SAMN00790413_06175"/>
<dbReference type="GO" id="GO:0005524">
    <property type="term" value="F:ATP binding"/>
    <property type="evidence" value="ECO:0007669"/>
    <property type="project" value="UniProtKB-KW"/>
</dbReference>
<dbReference type="InterPro" id="IPR003960">
    <property type="entry name" value="ATPase_AAA_CS"/>
</dbReference>
<feature type="domain" description="AAA+ ATPase" evidence="6">
    <location>
        <begin position="192"/>
        <end position="328"/>
    </location>
</feature>